<comment type="caution">
    <text evidence="2">The sequence shown here is derived from an EMBL/GenBank/DDBJ whole genome shotgun (WGS) entry which is preliminary data.</text>
</comment>
<sequence>MTREHTASFHQFLLFPGEIQNLVWDEAAALSPAGIQFLNLNSQASSWESEDITLIPSKQSAALNTVHLSLACRAARAAVLRYEKNITNKTYLRGDDKPRMNLTVDLRRDLICFGNGPGEQDARAVVNGSEGSHIVFSVARRLGIKYKKGWELPGHGPFQHDRRCSVGWRKEGLETTGGSDEGFCSWCVARVVERFKMLEEVWIIVDGGDDEVENSEGTEGIQGWNGTSKSLEMRRFEGYDLSYVSTGRCQQGNRSVKEASEVLERIKCNLMDPRFSRGSWARKLQMGILTSCRS</sequence>
<proteinExistence type="predicted"/>
<dbReference type="Proteomes" id="UP001301958">
    <property type="component" value="Unassembled WGS sequence"/>
</dbReference>
<gene>
    <name evidence="2" type="ORF">QBC38DRAFT_364611</name>
</gene>
<reference evidence="2" key="2">
    <citation type="submission" date="2023-05" db="EMBL/GenBank/DDBJ databases">
        <authorList>
            <consortium name="Lawrence Berkeley National Laboratory"/>
            <person name="Steindorff A."/>
            <person name="Hensen N."/>
            <person name="Bonometti L."/>
            <person name="Westerberg I."/>
            <person name="Brannstrom I.O."/>
            <person name="Guillou S."/>
            <person name="Cros-Aarteil S."/>
            <person name="Calhoun S."/>
            <person name="Haridas S."/>
            <person name="Kuo A."/>
            <person name="Mondo S."/>
            <person name="Pangilinan J."/>
            <person name="Riley R."/>
            <person name="Labutti K."/>
            <person name="Andreopoulos B."/>
            <person name="Lipzen A."/>
            <person name="Chen C."/>
            <person name="Yanf M."/>
            <person name="Daum C."/>
            <person name="Ng V."/>
            <person name="Clum A."/>
            <person name="Ohm R."/>
            <person name="Martin F."/>
            <person name="Silar P."/>
            <person name="Natvig D."/>
            <person name="Lalanne C."/>
            <person name="Gautier V."/>
            <person name="Ament-Velasquez S.L."/>
            <person name="Kruys A."/>
            <person name="Hutchinson M.I."/>
            <person name="Powell A.J."/>
            <person name="Barry K."/>
            <person name="Miller A.N."/>
            <person name="Grigoriev I.V."/>
            <person name="Debuchy R."/>
            <person name="Gladieux P."/>
            <person name="Thoren M.H."/>
            <person name="Johannesson H."/>
        </authorList>
    </citation>
    <scope>NUCLEOTIDE SEQUENCE</scope>
    <source>
        <strain evidence="2">CBS 990.96</strain>
    </source>
</reference>
<evidence type="ECO:0000313" key="3">
    <source>
        <dbReference type="Proteomes" id="UP001301958"/>
    </source>
</evidence>
<organism evidence="2 3">
    <name type="scientific">Podospora fimiseda</name>
    <dbReference type="NCBI Taxonomy" id="252190"/>
    <lineage>
        <taxon>Eukaryota</taxon>
        <taxon>Fungi</taxon>
        <taxon>Dikarya</taxon>
        <taxon>Ascomycota</taxon>
        <taxon>Pezizomycotina</taxon>
        <taxon>Sordariomycetes</taxon>
        <taxon>Sordariomycetidae</taxon>
        <taxon>Sordariales</taxon>
        <taxon>Podosporaceae</taxon>
        <taxon>Podospora</taxon>
    </lineage>
</organism>
<dbReference type="Pfam" id="PF20150">
    <property type="entry name" value="2EXR"/>
    <property type="match status" value="1"/>
</dbReference>
<feature type="domain" description="2EXR" evidence="1">
    <location>
        <begin position="9"/>
        <end position="105"/>
    </location>
</feature>
<evidence type="ECO:0000313" key="2">
    <source>
        <dbReference type="EMBL" id="KAK4227284.1"/>
    </source>
</evidence>
<name>A0AAN7H4H8_9PEZI</name>
<evidence type="ECO:0000259" key="1">
    <source>
        <dbReference type="Pfam" id="PF20150"/>
    </source>
</evidence>
<dbReference type="AlphaFoldDB" id="A0AAN7H4H8"/>
<dbReference type="InterPro" id="IPR045518">
    <property type="entry name" value="2EXR"/>
</dbReference>
<reference evidence="2" key="1">
    <citation type="journal article" date="2023" name="Mol. Phylogenet. Evol.">
        <title>Genome-scale phylogeny and comparative genomics of the fungal order Sordariales.</title>
        <authorList>
            <person name="Hensen N."/>
            <person name="Bonometti L."/>
            <person name="Westerberg I."/>
            <person name="Brannstrom I.O."/>
            <person name="Guillou S."/>
            <person name="Cros-Aarteil S."/>
            <person name="Calhoun S."/>
            <person name="Haridas S."/>
            <person name="Kuo A."/>
            <person name="Mondo S."/>
            <person name="Pangilinan J."/>
            <person name="Riley R."/>
            <person name="LaButti K."/>
            <person name="Andreopoulos B."/>
            <person name="Lipzen A."/>
            <person name="Chen C."/>
            <person name="Yan M."/>
            <person name="Daum C."/>
            <person name="Ng V."/>
            <person name="Clum A."/>
            <person name="Steindorff A."/>
            <person name="Ohm R.A."/>
            <person name="Martin F."/>
            <person name="Silar P."/>
            <person name="Natvig D.O."/>
            <person name="Lalanne C."/>
            <person name="Gautier V."/>
            <person name="Ament-Velasquez S.L."/>
            <person name="Kruys A."/>
            <person name="Hutchinson M.I."/>
            <person name="Powell A.J."/>
            <person name="Barry K."/>
            <person name="Miller A.N."/>
            <person name="Grigoriev I.V."/>
            <person name="Debuchy R."/>
            <person name="Gladieux P."/>
            <person name="Hiltunen Thoren M."/>
            <person name="Johannesson H."/>
        </authorList>
    </citation>
    <scope>NUCLEOTIDE SEQUENCE</scope>
    <source>
        <strain evidence="2">CBS 990.96</strain>
    </source>
</reference>
<keyword evidence="3" id="KW-1185">Reference proteome</keyword>
<accession>A0AAN7H4H8</accession>
<dbReference type="EMBL" id="MU865333">
    <property type="protein sequence ID" value="KAK4227284.1"/>
    <property type="molecule type" value="Genomic_DNA"/>
</dbReference>
<protein>
    <recommendedName>
        <fullName evidence="1">2EXR domain-containing protein</fullName>
    </recommendedName>
</protein>